<keyword evidence="4" id="KW-0804">Transcription</keyword>
<keyword evidence="3" id="KW-0238">DNA-binding</keyword>
<reference evidence="7" key="1">
    <citation type="submission" date="2018-09" db="EMBL/GenBank/DDBJ databases">
        <title>Paracoccus onubensis nov. sp. a moderate halophilic bacterium isolated from Gruta de las Maravillas (Aracena, Spain).</title>
        <authorList>
            <person name="Jurado V."/>
            <person name="Gutierrez-Patricio S."/>
            <person name="Gonzalez-Pimentel J.L."/>
            <person name="Miller A.Z."/>
            <person name="Laiz L."/>
            <person name="Saiz-Jimenez C."/>
        </authorList>
    </citation>
    <scope>NUCLEOTIDE SEQUENCE [LARGE SCALE GENOMIC DNA]</scope>
    <source>
        <strain evidence="7">DSM 26381</strain>
    </source>
</reference>
<evidence type="ECO:0000256" key="4">
    <source>
        <dbReference type="ARBA" id="ARBA00023163"/>
    </source>
</evidence>
<feature type="domain" description="HTH lysR-type" evidence="5">
    <location>
        <begin position="1"/>
        <end position="58"/>
    </location>
</feature>
<evidence type="ECO:0000259" key="5">
    <source>
        <dbReference type="PROSITE" id="PS50931"/>
    </source>
</evidence>
<name>A0A419A506_9RHOB</name>
<protein>
    <submittedName>
        <fullName evidence="6">LysR family transcriptional regulator</fullName>
    </submittedName>
</protein>
<dbReference type="InterPro" id="IPR000847">
    <property type="entry name" value="LysR_HTH_N"/>
</dbReference>
<proteinExistence type="inferred from homology"/>
<comment type="similarity">
    <text evidence="1">Belongs to the LysR transcriptional regulatory family.</text>
</comment>
<dbReference type="InterPro" id="IPR050176">
    <property type="entry name" value="LTTR"/>
</dbReference>
<dbReference type="OrthoDB" id="7768317at2"/>
<dbReference type="PANTHER" id="PTHR30579:SF3">
    <property type="entry name" value="TRANSCRIPTIONAL REGULATORY PROTEIN"/>
    <property type="match status" value="1"/>
</dbReference>
<comment type="caution">
    <text evidence="6">The sequence shown here is derived from an EMBL/GenBank/DDBJ whole genome shotgun (WGS) entry which is preliminary data.</text>
</comment>
<dbReference type="AlphaFoldDB" id="A0A419A506"/>
<dbReference type="GO" id="GO:0003700">
    <property type="term" value="F:DNA-binding transcription factor activity"/>
    <property type="evidence" value="ECO:0007669"/>
    <property type="project" value="InterPro"/>
</dbReference>
<keyword evidence="7" id="KW-1185">Reference proteome</keyword>
<organism evidence="6 7">
    <name type="scientific">Paracoccus siganidrum</name>
    <dbReference type="NCBI Taxonomy" id="1276757"/>
    <lineage>
        <taxon>Bacteria</taxon>
        <taxon>Pseudomonadati</taxon>
        <taxon>Pseudomonadota</taxon>
        <taxon>Alphaproteobacteria</taxon>
        <taxon>Rhodobacterales</taxon>
        <taxon>Paracoccaceae</taxon>
        <taxon>Paracoccus</taxon>
    </lineage>
</organism>
<evidence type="ECO:0000256" key="2">
    <source>
        <dbReference type="ARBA" id="ARBA00023015"/>
    </source>
</evidence>
<evidence type="ECO:0000256" key="1">
    <source>
        <dbReference type="ARBA" id="ARBA00009437"/>
    </source>
</evidence>
<dbReference type="PROSITE" id="PS50931">
    <property type="entry name" value="HTH_LYSR"/>
    <property type="match status" value="1"/>
</dbReference>
<dbReference type="SUPFAM" id="SSF46785">
    <property type="entry name" value="Winged helix' DNA-binding domain"/>
    <property type="match status" value="1"/>
</dbReference>
<dbReference type="PANTHER" id="PTHR30579">
    <property type="entry name" value="TRANSCRIPTIONAL REGULATOR"/>
    <property type="match status" value="1"/>
</dbReference>
<accession>A0A419A506</accession>
<dbReference type="SUPFAM" id="SSF53850">
    <property type="entry name" value="Periplasmic binding protein-like II"/>
    <property type="match status" value="1"/>
</dbReference>
<evidence type="ECO:0000313" key="7">
    <source>
        <dbReference type="Proteomes" id="UP000283587"/>
    </source>
</evidence>
<evidence type="ECO:0000256" key="3">
    <source>
        <dbReference type="ARBA" id="ARBA00023125"/>
    </source>
</evidence>
<dbReference type="Gene3D" id="1.10.10.10">
    <property type="entry name" value="Winged helix-like DNA-binding domain superfamily/Winged helix DNA-binding domain"/>
    <property type="match status" value="1"/>
</dbReference>
<gene>
    <name evidence="6" type="ORF">D3P05_14380</name>
</gene>
<dbReference type="Pfam" id="PF00126">
    <property type="entry name" value="HTH_1"/>
    <property type="match status" value="1"/>
</dbReference>
<dbReference type="PRINTS" id="PR00039">
    <property type="entry name" value="HTHLYSR"/>
</dbReference>
<evidence type="ECO:0000313" key="6">
    <source>
        <dbReference type="EMBL" id="RJL09982.1"/>
    </source>
</evidence>
<dbReference type="InterPro" id="IPR036390">
    <property type="entry name" value="WH_DNA-bd_sf"/>
</dbReference>
<dbReference type="EMBL" id="QZEW01000062">
    <property type="protein sequence ID" value="RJL09982.1"/>
    <property type="molecule type" value="Genomic_DNA"/>
</dbReference>
<keyword evidence="2" id="KW-0805">Transcription regulation</keyword>
<dbReference type="Pfam" id="PF03466">
    <property type="entry name" value="LysR_substrate"/>
    <property type="match status" value="1"/>
</dbReference>
<dbReference type="InterPro" id="IPR036388">
    <property type="entry name" value="WH-like_DNA-bd_sf"/>
</dbReference>
<sequence length="272" mass="30346">MNWDDLRIVAAVSRTNSYSKAARSLHIDETTVSRRLARLESTFGVTLFEAADGRRNPTDVCRAILRQLDSIEQAAEDIERMLHGHDYSLRKLRLTTIAVIAEHYLAPNLPRLLEELPELSLGIDTSDHNADMSRWEADFALRLGRPRQGAFLMRRIGQMGLCMVTGRSPATLLAAYPASLSDTPEMRHLQQVHGLGAVRVETTNLNVIRSVLESGRAVGVIPDFLAKTLDPAAPVEVTPLPEGREIWLLSQPHLRNDSLARHISDWCANLFS</sequence>
<dbReference type="Proteomes" id="UP000283587">
    <property type="component" value="Unassembled WGS sequence"/>
</dbReference>
<dbReference type="InterPro" id="IPR005119">
    <property type="entry name" value="LysR_subst-bd"/>
</dbReference>
<dbReference type="Gene3D" id="3.40.190.10">
    <property type="entry name" value="Periplasmic binding protein-like II"/>
    <property type="match status" value="1"/>
</dbReference>
<dbReference type="GO" id="GO:0003677">
    <property type="term" value="F:DNA binding"/>
    <property type="evidence" value="ECO:0007669"/>
    <property type="project" value="UniProtKB-KW"/>
</dbReference>
<dbReference type="RefSeq" id="WP_119898852.1">
    <property type="nucleotide sequence ID" value="NZ_QNRC01000003.1"/>
</dbReference>